<keyword evidence="2" id="KW-1185">Reference proteome</keyword>
<gene>
    <name evidence="1" type="ORF">QN277_004196</name>
</gene>
<evidence type="ECO:0000313" key="2">
    <source>
        <dbReference type="Proteomes" id="UP001293593"/>
    </source>
</evidence>
<proteinExistence type="predicted"/>
<sequence>MDIDYAIRKNEPPSITVTSTPDQVDLYEKWERSNCFSVMFIKTSISAGIRGSVEQHNKIRPLLKAIDEQLWTSDKTFTDTLIMKFHP</sequence>
<reference evidence="1" key="1">
    <citation type="submission" date="2023-10" db="EMBL/GenBank/DDBJ databases">
        <title>Chromosome-level genome of the transformable northern wattle, Acacia crassicarpa.</title>
        <authorList>
            <person name="Massaro I."/>
            <person name="Sinha N.R."/>
            <person name="Poethig S."/>
            <person name="Leichty A.R."/>
        </authorList>
    </citation>
    <scope>NUCLEOTIDE SEQUENCE</scope>
    <source>
        <strain evidence="1">Acra3RX</strain>
        <tissue evidence="1">Leaf</tissue>
    </source>
</reference>
<dbReference type="AlphaFoldDB" id="A0AAE1K0W8"/>
<accession>A0AAE1K0W8</accession>
<name>A0AAE1K0W8_9FABA</name>
<organism evidence="1 2">
    <name type="scientific">Acacia crassicarpa</name>
    <name type="common">northern wattle</name>
    <dbReference type="NCBI Taxonomy" id="499986"/>
    <lineage>
        <taxon>Eukaryota</taxon>
        <taxon>Viridiplantae</taxon>
        <taxon>Streptophyta</taxon>
        <taxon>Embryophyta</taxon>
        <taxon>Tracheophyta</taxon>
        <taxon>Spermatophyta</taxon>
        <taxon>Magnoliopsida</taxon>
        <taxon>eudicotyledons</taxon>
        <taxon>Gunneridae</taxon>
        <taxon>Pentapetalae</taxon>
        <taxon>rosids</taxon>
        <taxon>fabids</taxon>
        <taxon>Fabales</taxon>
        <taxon>Fabaceae</taxon>
        <taxon>Caesalpinioideae</taxon>
        <taxon>mimosoid clade</taxon>
        <taxon>Acacieae</taxon>
        <taxon>Acacia</taxon>
    </lineage>
</organism>
<dbReference type="EMBL" id="JAWXYG010000010">
    <property type="protein sequence ID" value="KAK4261155.1"/>
    <property type="molecule type" value="Genomic_DNA"/>
</dbReference>
<evidence type="ECO:0000313" key="1">
    <source>
        <dbReference type="EMBL" id="KAK4261155.1"/>
    </source>
</evidence>
<protein>
    <submittedName>
        <fullName evidence="1">Uncharacterized protein</fullName>
    </submittedName>
</protein>
<dbReference type="Proteomes" id="UP001293593">
    <property type="component" value="Unassembled WGS sequence"/>
</dbReference>
<comment type="caution">
    <text evidence="1">The sequence shown here is derived from an EMBL/GenBank/DDBJ whole genome shotgun (WGS) entry which is preliminary data.</text>
</comment>